<protein>
    <submittedName>
        <fullName evidence="1">Uncharacterized protein</fullName>
    </submittedName>
</protein>
<evidence type="ECO:0000313" key="1">
    <source>
        <dbReference type="EMBL" id="QNP28900.1"/>
    </source>
</evidence>
<dbReference type="EMBL" id="CP060822">
    <property type="protein sequence ID" value="QNP28900.1"/>
    <property type="molecule type" value="Genomic_DNA"/>
</dbReference>
<organism evidence="1 2">
    <name type="scientific">Cylindrospermopsis curvispora GIHE-G1</name>
    <dbReference type="NCBI Taxonomy" id="2666332"/>
    <lineage>
        <taxon>Bacteria</taxon>
        <taxon>Bacillati</taxon>
        <taxon>Cyanobacteriota</taxon>
        <taxon>Cyanophyceae</taxon>
        <taxon>Nostocales</taxon>
        <taxon>Aphanizomenonaceae</taxon>
        <taxon>Cylindrospermopsis</taxon>
    </lineage>
</organism>
<gene>
    <name evidence="1" type="ORF">IAR63_13665</name>
</gene>
<keyword evidence="2" id="KW-1185">Reference proteome</keyword>
<dbReference type="RefSeq" id="WP_187705640.1">
    <property type="nucleotide sequence ID" value="NZ_CP060822.1"/>
</dbReference>
<reference evidence="1 2" key="1">
    <citation type="submission" date="2020-08" db="EMBL/GenBank/DDBJ databases">
        <title>Complete genome sequence of Raphidiopsis curvispora isolated from drinking water reservoir in South Korea.</title>
        <authorList>
            <person name="Jeong J."/>
        </authorList>
    </citation>
    <scope>NUCLEOTIDE SEQUENCE [LARGE SCALE GENOMIC DNA]</scope>
    <source>
        <strain evidence="1 2">GIHE-G1</strain>
    </source>
</reference>
<accession>A0A7H0EYN4</accession>
<sequence>MTTLSPGKGDRLPTSSQGKTVNLLLVRGDGISGRLRSTPCGRLRSTPRGRSHYTPYEIMDIGLIMKRHYPGC</sequence>
<dbReference type="Proteomes" id="UP000516013">
    <property type="component" value="Chromosome"/>
</dbReference>
<proteinExistence type="predicted"/>
<evidence type="ECO:0000313" key="2">
    <source>
        <dbReference type="Proteomes" id="UP000516013"/>
    </source>
</evidence>
<dbReference type="AlphaFoldDB" id="A0A7H0EYN4"/>
<name>A0A7H0EYN4_9CYAN</name>
<dbReference type="KEGG" id="ccur:IAR63_13665"/>